<dbReference type="InterPro" id="IPR016796">
    <property type="entry name" value="UCP021774"/>
</dbReference>
<dbReference type="Pfam" id="PF03625">
    <property type="entry name" value="DUF302"/>
    <property type="match status" value="1"/>
</dbReference>
<keyword evidence="3" id="KW-1185">Reference proteome</keyword>
<sequence>MVYEETVVLRVGFDEALAQVKEAFAEQGFGTLTEIDVQQVLRTKIGKEMGRYVIVGACNPELASQALDEVPQIGVLLPCNVVVRESPDGVLVEAMDPGVMATVTGHEGMRPIADDARRRVSDALDRLQATAL</sequence>
<organism evidence="2 3">
    <name type="scientific">Actinomarinicola tropica</name>
    <dbReference type="NCBI Taxonomy" id="2789776"/>
    <lineage>
        <taxon>Bacteria</taxon>
        <taxon>Bacillati</taxon>
        <taxon>Actinomycetota</taxon>
        <taxon>Acidimicrobiia</taxon>
        <taxon>Acidimicrobiales</taxon>
        <taxon>Iamiaceae</taxon>
        <taxon>Actinomarinicola</taxon>
    </lineage>
</organism>
<evidence type="ECO:0000313" key="3">
    <source>
        <dbReference type="Proteomes" id="UP000334019"/>
    </source>
</evidence>
<evidence type="ECO:0000259" key="1">
    <source>
        <dbReference type="Pfam" id="PF03625"/>
    </source>
</evidence>
<dbReference type="PANTHER" id="PTHR38342">
    <property type="entry name" value="SLR5037 PROTEIN"/>
    <property type="match status" value="1"/>
</dbReference>
<feature type="domain" description="DUF302" evidence="1">
    <location>
        <begin position="35"/>
        <end position="97"/>
    </location>
</feature>
<dbReference type="SUPFAM" id="SSF103247">
    <property type="entry name" value="TT1751-like"/>
    <property type="match status" value="1"/>
</dbReference>
<dbReference type="CDD" id="cd14797">
    <property type="entry name" value="DUF302"/>
    <property type="match status" value="1"/>
</dbReference>
<dbReference type="Proteomes" id="UP000334019">
    <property type="component" value="Chromosome"/>
</dbReference>
<dbReference type="RefSeq" id="WP_153758409.1">
    <property type="nucleotide sequence ID" value="NZ_CP045851.1"/>
</dbReference>
<reference evidence="2 3" key="1">
    <citation type="submission" date="2019-11" db="EMBL/GenBank/DDBJ databases">
        <authorList>
            <person name="He Y."/>
        </authorList>
    </citation>
    <scope>NUCLEOTIDE SEQUENCE [LARGE SCALE GENOMIC DNA]</scope>
    <source>
        <strain evidence="2 3">SCSIO 58843</strain>
    </source>
</reference>
<dbReference type="InterPro" id="IPR035923">
    <property type="entry name" value="TT1751-like_sf"/>
</dbReference>
<dbReference type="EMBL" id="CP045851">
    <property type="protein sequence ID" value="QGG94303.1"/>
    <property type="molecule type" value="Genomic_DNA"/>
</dbReference>
<dbReference type="KEGG" id="atq:GH723_03860"/>
<dbReference type="AlphaFoldDB" id="A0A5Q2RF50"/>
<gene>
    <name evidence="2" type="ORF">GH723_03860</name>
</gene>
<dbReference type="PANTHER" id="PTHR38342:SF1">
    <property type="entry name" value="SLR5037 PROTEIN"/>
    <property type="match status" value="1"/>
</dbReference>
<protein>
    <submittedName>
        <fullName evidence="2">DUF302 domain-containing protein</fullName>
    </submittedName>
</protein>
<dbReference type="InterPro" id="IPR005180">
    <property type="entry name" value="DUF302"/>
</dbReference>
<dbReference type="PIRSF" id="PIRSF021774">
    <property type="entry name" value="UCP021774"/>
    <property type="match status" value="1"/>
</dbReference>
<proteinExistence type="predicted"/>
<evidence type="ECO:0000313" key="2">
    <source>
        <dbReference type="EMBL" id="QGG94303.1"/>
    </source>
</evidence>
<dbReference type="Gene3D" id="3.30.310.70">
    <property type="entry name" value="TT1751-like domain"/>
    <property type="match status" value="1"/>
</dbReference>
<name>A0A5Q2RF50_9ACTN</name>
<accession>A0A5Q2RF50</accession>